<organism evidence="1 2">
    <name type="scientific">Treponema brennaborense (strain DSM 12168 / CIP 105900 / DD5/3)</name>
    <dbReference type="NCBI Taxonomy" id="906968"/>
    <lineage>
        <taxon>Bacteria</taxon>
        <taxon>Pseudomonadati</taxon>
        <taxon>Spirochaetota</taxon>
        <taxon>Spirochaetia</taxon>
        <taxon>Spirochaetales</taxon>
        <taxon>Treponemataceae</taxon>
        <taxon>Treponema</taxon>
    </lineage>
</organism>
<dbReference type="Gene3D" id="3.90.1150.10">
    <property type="entry name" value="Aspartate Aminotransferase, domain 1"/>
    <property type="match status" value="1"/>
</dbReference>
<sequence length="313" mass="35981">MQITMNQSWYCDELSNRYGTVQRARGCYLYTRKGRRLVDLYQEAGRAILGWGNGSKAATVFKNTMNRGLTGSFATDAAYRLQRAVKTLLPEYDHVRWYSGMESACRAVSKYFDFWIDMPLGEHPILNSVADALPEDIQNFTLDDWMFTNGVPRWRPWLDDAWFSSDFPIQDGFLELNRKLQNAVAIVPPFPWAGCCYLVAFVDDGSRFIPPSDPVTPPFLDAVARAIYDLIAEIPNRSEKDWNRFDGVLLRYWKRRGPYLIPRVPPEKYREFYCHCADCGVVISPNYRTPSIVPYGATPGDFSELRRNPYAAT</sequence>
<dbReference type="eggNOG" id="COG0001">
    <property type="taxonomic scope" value="Bacteria"/>
</dbReference>
<dbReference type="InterPro" id="IPR015421">
    <property type="entry name" value="PyrdxlP-dep_Trfase_major"/>
</dbReference>
<dbReference type="AlphaFoldDB" id="F4LKG2"/>
<dbReference type="HOGENOM" id="CLU_082735_0_0_12"/>
<accession>F4LKG2</accession>
<evidence type="ECO:0000313" key="2">
    <source>
        <dbReference type="Proteomes" id="UP000006546"/>
    </source>
</evidence>
<dbReference type="InterPro" id="IPR015424">
    <property type="entry name" value="PyrdxlP-dep_Trfase"/>
</dbReference>
<dbReference type="KEGG" id="tbe:Trebr_1104"/>
<evidence type="ECO:0000313" key="1">
    <source>
        <dbReference type="EMBL" id="AEE16536.1"/>
    </source>
</evidence>
<dbReference type="Gene3D" id="3.40.640.10">
    <property type="entry name" value="Type I PLP-dependent aspartate aminotransferase-like (Major domain)"/>
    <property type="match status" value="1"/>
</dbReference>
<proteinExistence type="predicted"/>
<dbReference type="EMBL" id="CP002696">
    <property type="protein sequence ID" value="AEE16536.1"/>
    <property type="molecule type" value="Genomic_DNA"/>
</dbReference>
<name>F4LKG2_TREBD</name>
<dbReference type="SUPFAM" id="SSF53383">
    <property type="entry name" value="PLP-dependent transferases"/>
    <property type="match status" value="1"/>
</dbReference>
<dbReference type="RefSeq" id="WP_013758244.1">
    <property type="nucleotide sequence ID" value="NC_015500.1"/>
</dbReference>
<keyword evidence="2" id="KW-1185">Reference proteome</keyword>
<reference evidence="2" key="1">
    <citation type="submission" date="2011-04" db="EMBL/GenBank/DDBJ databases">
        <title>The complete genome of Treponema brennaborense DSM 12168.</title>
        <authorList>
            <person name="Lucas S."/>
            <person name="Han J."/>
            <person name="Lapidus A."/>
            <person name="Bruce D."/>
            <person name="Goodwin L."/>
            <person name="Pitluck S."/>
            <person name="Peters L."/>
            <person name="Kyrpides N."/>
            <person name="Mavromatis K."/>
            <person name="Ivanova N."/>
            <person name="Mikhailova N."/>
            <person name="Pagani I."/>
            <person name="Teshima H."/>
            <person name="Detter J.C."/>
            <person name="Tapia R."/>
            <person name="Han C."/>
            <person name="Land M."/>
            <person name="Hauser L."/>
            <person name="Markowitz V."/>
            <person name="Cheng J.-F."/>
            <person name="Hugenholtz P."/>
            <person name="Woyke T."/>
            <person name="Wu D."/>
            <person name="Gronow S."/>
            <person name="Wellnitz S."/>
            <person name="Brambilla E."/>
            <person name="Klenk H.-P."/>
            <person name="Eisen J.A."/>
        </authorList>
    </citation>
    <scope>NUCLEOTIDE SEQUENCE [LARGE SCALE GENOMIC DNA]</scope>
    <source>
        <strain evidence="2">DSM 12168 / CIP 105900 / DD5/3</strain>
    </source>
</reference>
<gene>
    <name evidence="1" type="ordered locus">Trebr_1104</name>
</gene>
<dbReference type="InterPro" id="IPR015422">
    <property type="entry name" value="PyrdxlP-dep_Trfase_small"/>
</dbReference>
<dbReference type="STRING" id="906968.Trebr_1104"/>
<protein>
    <submittedName>
        <fullName evidence="1">Uncharacterized protein</fullName>
    </submittedName>
</protein>
<dbReference type="Proteomes" id="UP000006546">
    <property type="component" value="Chromosome"/>
</dbReference>
<dbReference type="OrthoDB" id="356614at2"/>